<dbReference type="AlphaFoldDB" id="A0AB33VJD8"/>
<dbReference type="EMBL" id="AAKL01000001">
    <property type="protein sequence ID" value="EAP74920.1"/>
    <property type="molecule type" value="Genomic_DNA"/>
</dbReference>
<reference evidence="2 3" key="1">
    <citation type="journal article" date="2006" name="Mol. Plant Microbe Interact.">
        <title>Identification of open reading frames unique to a select agent: Ralstonia solanacearum race 3 biovar 2.</title>
        <authorList>
            <person name="Gabriel D.W."/>
            <person name="Allen C."/>
            <person name="Schell M."/>
            <person name="Denny T.P."/>
            <person name="Greenberg J.T."/>
            <person name="Duan Y.P."/>
            <person name="Flores-Cruz Z."/>
            <person name="Huang Q."/>
            <person name="Clifford J.M."/>
            <person name="Presting G."/>
            <person name="Gonzalez E.T."/>
            <person name="Reddy J."/>
            <person name="Elphinstone J."/>
            <person name="Swanson J."/>
            <person name="Yao J."/>
            <person name="Mulholland V."/>
            <person name="Liu L."/>
            <person name="Farmerie W."/>
            <person name="Patnaikuni M."/>
            <person name="Balogh B."/>
            <person name="Norman D."/>
            <person name="Alvarez A."/>
            <person name="Castillo J.A."/>
            <person name="Jones J."/>
            <person name="Saddler G."/>
            <person name="Walunas T."/>
            <person name="Zhukov A."/>
            <person name="Mikhailova N."/>
        </authorList>
    </citation>
    <scope>NUCLEOTIDE SEQUENCE [LARGE SCALE GENOMIC DNA]</scope>
    <source>
        <strain evidence="2 3">UW551</strain>
    </source>
</reference>
<keyword evidence="1" id="KW-1133">Transmembrane helix</keyword>
<name>A0AB33VJD8_RALSU</name>
<evidence type="ECO:0000313" key="2">
    <source>
        <dbReference type="EMBL" id="EAP74920.1"/>
    </source>
</evidence>
<keyword evidence="1" id="KW-0812">Transmembrane</keyword>
<gene>
    <name evidence="2" type="ORF">RRSL_04792</name>
</gene>
<feature type="transmembrane region" description="Helical" evidence="1">
    <location>
        <begin position="49"/>
        <end position="67"/>
    </location>
</feature>
<evidence type="ECO:0000256" key="1">
    <source>
        <dbReference type="SAM" id="Phobius"/>
    </source>
</evidence>
<organism evidence="2 3">
    <name type="scientific">Ralstonia solanacearum (strain UW551)</name>
    <dbReference type="NCBI Taxonomy" id="342110"/>
    <lineage>
        <taxon>Bacteria</taxon>
        <taxon>Pseudomonadati</taxon>
        <taxon>Pseudomonadota</taxon>
        <taxon>Betaproteobacteria</taxon>
        <taxon>Burkholderiales</taxon>
        <taxon>Burkholderiaceae</taxon>
        <taxon>Ralstonia</taxon>
        <taxon>Ralstonia solanacearum species complex</taxon>
    </lineage>
</organism>
<proteinExistence type="predicted"/>
<keyword evidence="1" id="KW-0472">Membrane</keyword>
<comment type="caution">
    <text evidence="2">The sequence shown here is derived from an EMBL/GenBank/DDBJ whole genome shotgun (WGS) entry which is preliminary data.</text>
</comment>
<protein>
    <submittedName>
        <fullName evidence="2">Uncharacterized protein</fullName>
    </submittedName>
</protein>
<evidence type="ECO:0000313" key="3">
    <source>
        <dbReference type="Proteomes" id="UP000005933"/>
    </source>
</evidence>
<sequence>MHLRPKGIFQLFALSQRESLYALSTLARNPMQALDIFSRKRAADRRRQTARITIRLVCTLLVTIVLFDLLNQAGVLARIYFFLGGSAWPLSESCILLCDEP</sequence>
<dbReference type="Proteomes" id="UP000005933">
    <property type="component" value="Unassembled WGS sequence"/>
</dbReference>
<accession>A0AB33VJD8</accession>